<evidence type="ECO:0000256" key="2">
    <source>
        <dbReference type="ARBA" id="ARBA00022490"/>
    </source>
</evidence>
<name>A0A0K8MAE3_9PROT</name>
<dbReference type="Pfam" id="PF14602">
    <property type="entry name" value="Hexapep_2"/>
    <property type="match status" value="1"/>
</dbReference>
<gene>
    <name evidence="11" type="primary">dapD</name>
    <name evidence="11" type="ORF">Cva_00082</name>
</gene>
<dbReference type="GO" id="GO:0008666">
    <property type="term" value="F:2,3,4,5-tetrahydropyridine-2,6-dicarboxylate N-succinyltransferase activity"/>
    <property type="evidence" value="ECO:0007669"/>
    <property type="project" value="UniProtKB-UniRule"/>
</dbReference>
<keyword evidence="6" id="KW-0220">Diaminopimelate biosynthesis</keyword>
<protein>
    <recommendedName>
        <fullName evidence="9">2,3,4,5-tetrahydropyridine-2,6-dicarboxylate N-succinyltransferase</fullName>
        <ecNumber evidence="9">2.3.1.117</ecNumber>
    </recommendedName>
</protein>
<evidence type="ECO:0000256" key="3">
    <source>
        <dbReference type="ARBA" id="ARBA00022605"/>
    </source>
</evidence>
<keyword evidence="12" id="KW-1185">Reference proteome</keyword>
<dbReference type="InterPro" id="IPR023180">
    <property type="entry name" value="THP_succinylTrfase_dom1"/>
</dbReference>
<dbReference type="NCBIfam" id="NF008808">
    <property type="entry name" value="PRK11830.1"/>
    <property type="match status" value="1"/>
</dbReference>
<dbReference type="InterPro" id="IPR037133">
    <property type="entry name" value="THP_succinylTrfase_N_sf"/>
</dbReference>
<dbReference type="PANTHER" id="PTHR43300">
    <property type="entry name" value="ACETYLTRANSFERASE"/>
    <property type="match status" value="1"/>
</dbReference>
<comment type="caution">
    <text evidence="11">The sequence shown here is derived from an EMBL/GenBank/DDBJ whole genome shotgun (WGS) entry which is preliminary data.</text>
</comment>
<evidence type="ECO:0000313" key="11">
    <source>
        <dbReference type="EMBL" id="GAO97450.1"/>
    </source>
</evidence>
<evidence type="ECO:0000256" key="6">
    <source>
        <dbReference type="ARBA" id="ARBA00022915"/>
    </source>
</evidence>
<dbReference type="InterPro" id="IPR050179">
    <property type="entry name" value="Trans_hexapeptide_repeat"/>
</dbReference>
<dbReference type="AlphaFoldDB" id="A0A0K8MAE3"/>
<feature type="domain" description="Tetrahydrodipicolinate-N-succinyltransferase chain A" evidence="10">
    <location>
        <begin position="3"/>
        <end position="67"/>
    </location>
</feature>
<dbReference type="STRING" id="1629334.Cva_00082"/>
<dbReference type="OrthoDB" id="9775362at2"/>
<dbReference type="Gene3D" id="2.160.10.10">
    <property type="entry name" value="Hexapeptide repeat proteins"/>
    <property type="match status" value="1"/>
</dbReference>
<dbReference type="InterPro" id="IPR011004">
    <property type="entry name" value="Trimer_LpxA-like_sf"/>
</dbReference>
<dbReference type="SUPFAM" id="SSF51161">
    <property type="entry name" value="Trimeric LpxA-like enzymes"/>
    <property type="match status" value="1"/>
</dbReference>
<dbReference type="EMBL" id="BBVC01000004">
    <property type="protein sequence ID" value="GAO97450.1"/>
    <property type="molecule type" value="Genomic_DNA"/>
</dbReference>
<dbReference type="Pfam" id="PF14805">
    <property type="entry name" value="THDPS_N_2"/>
    <property type="match status" value="1"/>
</dbReference>
<evidence type="ECO:0000256" key="5">
    <source>
        <dbReference type="ARBA" id="ARBA00022737"/>
    </source>
</evidence>
<comment type="similarity">
    <text evidence="1">Belongs to the transferase hexapeptide repeat family.</text>
</comment>
<evidence type="ECO:0000313" key="12">
    <source>
        <dbReference type="Proteomes" id="UP000036771"/>
    </source>
</evidence>
<evidence type="ECO:0000256" key="8">
    <source>
        <dbReference type="ARBA" id="ARBA00023315"/>
    </source>
</evidence>
<dbReference type="CDD" id="cd03350">
    <property type="entry name" value="LbH_THP_succinylT"/>
    <property type="match status" value="1"/>
</dbReference>
<dbReference type="EC" id="2.3.1.117" evidence="9"/>
<dbReference type="GO" id="GO:0009089">
    <property type="term" value="P:lysine biosynthetic process via diaminopimelate"/>
    <property type="evidence" value="ECO:0007669"/>
    <property type="project" value="UniProtKB-UniRule"/>
</dbReference>
<sequence length="275" mass="29700">MNIKSVIEEAWENRAGFDLSSTGEAVEAVRKTLSNLDTGKLRVAEKKDDVWVVHQWIKKAILLSFRLSPNTLILDHGISYDKIPLKFEHWTEAEFANAGFRVVPGAIVRHSAYIAPDAILMPSFVNVGAYIGNSTMIDTWATVGSCVQIGERCHISGGTGLGGVLEPVQANPVIIEDDCFIGARSEIVEGVIVERGAVIGMGVFIGSSTPIVNRETGEILYGRIPAYSVVIAGSIPSKEKERAPDGLSLNCAVIVKTVDEKTRLKTAINDLLRAA</sequence>
<evidence type="ECO:0000256" key="7">
    <source>
        <dbReference type="ARBA" id="ARBA00023154"/>
    </source>
</evidence>
<keyword evidence="5" id="KW-0677">Repeat</keyword>
<proteinExistence type="inferred from homology"/>
<keyword evidence="8" id="KW-0012">Acyltransferase</keyword>
<evidence type="ECO:0000256" key="4">
    <source>
        <dbReference type="ARBA" id="ARBA00022679"/>
    </source>
</evidence>
<dbReference type="PANTHER" id="PTHR43300:SF10">
    <property type="entry name" value="2,3,4,5-TETRAHYDROPYRIDINE-2,6-DICARBOXYLATE N-ACETYLTRANSFERASE"/>
    <property type="match status" value="1"/>
</dbReference>
<evidence type="ECO:0000256" key="9">
    <source>
        <dbReference type="NCBIfam" id="TIGR00965"/>
    </source>
</evidence>
<dbReference type="Proteomes" id="UP000036771">
    <property type="component" value="Unassembled WGS sequence"/>
</dbReference>
<dbReference type="Gene3D" id="1.10.166.10">
    <property type="entry name" value="Tetrahydrodipicolinate-N-succinyltransferase, N-terminal domain"/>
    <property type="match status" value="1"/>
</dbReference>
<organism evidence="11 12">
    <name type="scientific">Caedimonas varicaedens</name>
    <dbReference type="NCBI Taxonomy" id="1629334"/>
    <lineage>
        <taxon>Bacteria</taxon>
        <taxon>Pseudomonadati</taxon>
        <taxon>Pseudomonadota</taxon>
        <taxon>Alphaproteobacteria</taxon>
        <taxon>Holosporales</taxon>
        <taxon>Caedimonadaceae</taxon>
        <taxon>Caedimonas</taxon>
    </lineage>
</organism>
<dbReference type="Pfam" id="PF00132">
    <property type="entry name" value="Hexapep"/>
    <property type="match status" value="1"/>
</dbReference>
<evidence type="ECO:0000259" key="10">
    <source>
        <dbReference type="Pfam" id="PF14805"/>
    </source>
</evidence>
<dbReference type="InterPro" id="IPR001451">
    <property type="entry name" value="Hexapep"/>
</dbReference>
<keyword evidence="7" id="KW-0457">Lysine biosynthesis</keyword>
<dbReference type="GO" id="GO:0019877">
    <property type="term" value="P:diaminopimelate biosynthetic process"/>
    <property type="evidence" value="ECO:0007669"/>
    <property type="project" value="UniProtKB-KW"/>
</dbReference>
<dbReference type="InterPro" id="IPR005664">
    <property type="entry name" value="DapD_Trfase_Hexpep_rpt_fam"/>
</dbReference>
<keyword evidence="3" id="KW-0028">Amino-acid biosynthesis</keyword>
<keyword evidence="4 11" id="KW-0808">Transferase</keyword>
<dbReference type="NCBIfam" id="TIGR00965">
    <property type="entry name" value="dapD"/>
    <property type="match status" value="1"/>
</dbReference>
<evidence type="ECO:0000256" key="1">
    <source>
        <dbReference type="ARBA" id="ARBA00007274"/>
    </source>
</evidence>
<reference evidence="11 12" key="1">
    <citation type="submission" date="2015-03" db="EMBL/GenBank/DDBJ databases">
        <title>Caedibacter varicaedens, whole genome shotgun sequence.</title>
        <authorList>
            <person name="Suzuki H."/>
            <person name="Dapper A.L."/>
            <person name="Gibson A.K."/>
            <person name="Jackson C."/>
            <person name="Lee H."/>
            <person name="Pejaver V.R."/>
            <person name="Doak T."/>
            <person name="Lynch M."/>
        </authorList>
    </citation>
    <scope>NUCLEOTIDE SEQUENCE [LARGE SCALE GENOMIC DNA]</scope>
</reference>
<accession>A0A0K8MAE3</accession>
<keyword evidence="2" id="KW-0963">Cytoplasm</keyword>